<protein>
    <submittedName>
        <fullName evidence="2">Uncharacterized protein</fullName>
    </submittedName>
</protein>
<dbReference type="EMBL" id="OOIL02003703">
    <property type="protein sequence ID" value="VFQ89102.1"/>
    <property type="molecule type" value="Genomic_DNA"/>
</dbReference>
<organism evidence="2 4">
    <name type="scientific">Cuscuta campestris</name>
    <dbReference type="NCBI Taxonomy" id="132261"/>
    <lineage>
        <taxon>Eukaryota</taxon>
        <taxon>Viridiplantae</taxon>
        <taxon>Streptophyta</taxon>
        <taxon>Embryophyta</taxon>
        <taxon>Tracheophyta</taxon>
        <taxon>Spermatophyta</taxon>
        <taxon>Magnoliopsida</taxon>
        <taxon>eudicotyledons</taxon>
        <taxon>Gunneridae</taxon>
        <taxon>Pentapetalae</taxon>
        <taxon>asterids</taxon>
        <taxon>lamiids</taxon>
        <taxon>Solanales</taxon>
        <taxon>Convolvulaceae</taxon>
        <taxon>Cuscuteae</taxon>
        <taxon>Cuscuta</taxon>
        <taxon>Cuscuta subgen. Grammica</taxon>
        <taxon>Cuscuta sect. Cleistogrammica</taxon>
    </lineage>
</organism>
<reference evidence="2 4" key="1">
    <citation type="submission" date="2018-04" db="EMBL/GenBank/DDBJ databases">
        <authorList>
            <person name="Vogel A."/>
        </authorList>
    </citation>
    <scope>NUCLEOTIDE SEQUENCE [LARGE SCALE GENOMIC DNA]</scope>
</reference>
<evidence type="ECO:0000256" key="1">
    <source>
        <dbReference type="SAM" id="Phobius"/>
    </source>
</evidence>
<sequence>MYGPGNQQWHLKAEVCSGYFCQIHKTSDALRRIVVAWMGMEEAVFKGPGVPVSFFCKLISCALYAFLIGGYAFLFDFINRDFGRTRWETITPANLQP</sequence>
<keyword evidence="4" id="KW-1185">Reference proteome</keyword>
<dbReference type="AlphaFoldDB" id="A0A484MKU8"/>
<accession>A0A484MKU8</accession>
<dbReference type="Proteomes" id="UP000595140">
    <property type="component" value="Unassembled WGS sequence"/>
</dbReference>
<feature type="transmembrane region" description="Helical" evidence="1">
    <location>
        <begin position="52"/>
        <end position="74"/>
    </location>
</feature>
<proteinExistence type="predicted"/>
<keyword evidence="1" id="KW-1133">Transmembrane helix</keyword>
<name>A0A484MKU8_9ASTE</name>
<dbReference type="EMBL" id="OOIL02003703">
    <property type="protein sequence ID" value="VFQ89097.1"/>
    <property type="molecule type" value="Genomic_DNA"/>
</dbReference>
<evidence type="ECO:0000313" key="3">
    <source>
        <dbReference type="EMBL" id="VFQ89102.1"/>
    </source>
</evidence>
<evidence type="ECO:0000313" key="4">
    <source>
        <dbReference type="Proteomes" id="UP000595140"/>
    </source>
</evidence>
<keyword evidence="1" id="KW-0812">Transmembrane</keyword>
<keyword evidence="1" id="KW-0472">Membrane</keyword>
<gene>
    <name evidence="2" type="ORF">CCAM_LOCUS30873</name>
    <name evidence="3" type="ORF">CCAM_LOCUS30878</name>
</gene>
<evidence type="ECO:0000313" key="2">
    <source>
        <dbReference type="EMBL" id="VFQ89097.1"/>
    </source>
</evidence>